<name>A0ABR7FTM9_9FIRM</name>
<dbReference type="PANTHER" id="PTHR47504:SF5">
    <property type="entry name" value="RIGHT ORIGIN-BINDING PROTEIN"/>
    <property type="match status" value="1"/>
</dbReference>
<dbReference type="Gene3D" id="1.10.10.60">
    <property type="entry name" value="Homeodomain-like"/>
    <property type="match status" value="1"/>
</dbReference>
<dbReference type="InterPro" id="IPR009057">
    <property type="entry name" value="Homeodomain-like_sf"/>
</dbReference>
<dbReference type="InterPro" id="IPR018060">
    <property type="entry name" value="HTH_AraC"/>
</dbReference>
<dbReference type="SUPFAM" id="SSF46689">
    <property type="entry name" value="Homeodomain-like"/>
    <property type="match status" value="1"/>
</dbReference>
<proteinExistence type="predicted"/>
<gene>
    <name evidence="5" type="ORF">H8S22_10310</name>
</gene>
<evidence type="ECO:0000313" key="5">
    <source>
        <dbReference type="EMBL" id="MBC5677980.1"/>
    </source>
</evidence>
<sequence>MTCSTLHISDNCTQENIAKASSVSLSSLQKLFRYVFDHSVNEHITKRKMTLAAEELLSGTASVAELAMKYGYSSTEPFSRAFRKVNC</sequence>
<dbReference type="InterPro" id="IPR050959">
    <property type="entry name" value="MarA-like"/>
</dbReference>
<dbReference type="Proteomes" id="UP000635828">
    <property type="component" value="Unassembled WGS sequence"/>
</dbReference>
<keyword evidence="1" id="KW-0805">Transcription regulation</keyword>
<keyword evidence="6" id="KW-1185">Reference proteome</keyword>
<dbReference type="RefSeq" id="WP_158221711.1">
    <property type="nucleotide sequence ID" value="NZ_JACOOS010000011.1"/>
</dbReference>
<keyword evidence="3" id="KW-0804">Transcription</keyword>
<evidence type="ECO:0000313" key="6">
    <source>
        <dbReference type="Proteomes" id="UP000635828"/>
    </source>
</evidence>
<feature type="domain" description="HTH araC/xylS-type" evidence="4">
    <location>
        <begin position="1"/>
        <end position="87"/>
    </location>
</feature>
<evidence type="ECO:0000256" key="3">
    <source>
        <dbReference type="ARBA" id="ARBA00023163"/>
    </source>
</evidence>
<keyword evidence="2" id="KW-0238">DNA-binding</keyword>
<evidence type="ECO:0000259" key="4">
    <source>
        <dbReference type="PROSITE" id="PS01124"/>
    </source>
</evidence>
<comment type="caution">
    <text evidence="5">The sequence shown here is derived from an EMBL/GenBank/DDBJ whole genome shotgun (WGS) entry which is preliminary data.</text>
</comment>
<evidence type="ECO:0000256" key="1">
    <source>
        <dbReference type="ARBA" id="ARBA00023015"/>
    </source>
</evidence>
<reference evidence="5 6" key="1">
    <citation type="submission" date="2020-08" db="EMBL/GenBank/DDBJ databases">
        <title>Genome public.</title>
        <authorList>
            <person name="Liu C."/>
            <person name="Sun Q."/>
        </authorList>
    </citation>
    <scope>NUCLEOTIDE SEQUENCE [LARGE SCALE GENOMIC DNA]</scope>
    <source>
        <strain evidence="5 6">NSJ-7</strain>
    </source>
</reference>
<dbReference type="Pfam" id="PF12833">
    <property type="entry name" value="HTH_18"/>
    <property type="match status" value="1"/>
</dbReference>
<protein>
    <submittedName>
        <fullName evidence="5">Helix-turn-helix transcriptional regulator</fullName>
    </submittedName>
</protein>
<dbReference type="PROSITE" id="PS01124">
    <property type="entry name" value="HTH_ARAC_FAMILY_2"/>
    <property type="match status" value="1"/>
</dbReference>
<organism evidence="5 6">
    <name type="scientific">Anaerostipes hominis</name>
    <name type="common">ex Liu et al. 2021</name>
    <dbReference type="NCBI Taxonomy" id="2763018"/>
    <lineage>
        <taxon>Bacteria</taxon>
        <taxon>Bacillati</taxon>
        <taxon>Bacillota</taxon>
        <taxon>Clostridia</taxon>
        <taxon>Lachnospirales</taxon>
        <taxon>Lachnospiraceae</taxon>
        <taxon>Anaerostipes</taxon>
    </lineage>
</organism>
<dbReference type="SMART" id="SM00342">
    <property type="entry name" value="HTH_ARAC"/>
    <property type="match status" value="1"/>
</dbReference>
<dbReference type="EMBL" id="JACOOS010000011">
    <property type="protein sequence ID" value="MBC5677980.1"/>
    <property type="molecule type" value="Genomic_DNA"/>
</dbReference>
<evidence type="ECO:0000256" key="2">
    <source>
        <dbReference type="ARBA" id="ARBA00023125"/>
    </source>
</evidence>
<accession>A0ABR7FTM9</accession>
<dbReference type="PANTHER" id="PTHR47504">
    <property type="entry name" value="RIGHT ORIGIN-BINDING PROTEIN"/>
    <property type="match status" value="1"/>
</dbReference>